<dbReference type="OrthoDB" id="5326346at2759"/>
<accession>A0A9P9J309</accession>
<proteinExistence type="predicted"/>
<dbReference type="AlphaFoldDB" id="A0A9P9J309"/>
<organism evidence="1 2">
    <name type="scientific">Dactylonectria estremocensis</name>
    <dbReference type="NCBI Taxonomy" id="1079267"/>
    <lineage>
        <taxon>Eukaryota</taxon>
        <taxon>Fungi</taxon>
        <taxon>Dikarya</taxon>
        <taxon>Ascomycota</taxon>
        <taxon>Pezizomycotina</taxon>
        <taxon>Sordariomycetes</taxon>
        <taxon>Hypocreomycetidae</taxon>
        <taxon>Hypocreales</taxon>
        <taxon>Nectriaceae</taxon>
        <taxon>Dactylonectria</taxon>
    </lineage>
</organism>
<protein>
    <recommendedName>
        <fullName evidence="3">BTB domain-containing protein</fullName>
    </recommendedName>
</protein>
<name>A0A9P9J309_9HYPO</name>
<keyword evidence="2" id="KW-1185">Reference proteome</keyword>
<comment type="caution">
    <text evidence="1">The sequence shown here is derived from an EMBL/GenBank/DDBJ whole genome shotgun (WGS) entry which is preliminary data.</text>
</comment>
<reference evidence="1" key="1">
    <citation type="journal article" date="2021" name="Nat. Commun.">
        <title>Genetic determinants of endophytism in the Arabidopsis root mycobiome.</title>
        <authorList>
            <person name="Mesny F."/>
            <person name="Miyauchi S."/>
            <person name="Thiergart T."/>
            <person name="Pickel B."/>
            <person name="Atanasova L."/>
            <person name="Karlsson M."/>
            <person name="Huettel B."/>
            <person name="Barry K.W."/>
            <person name="Haridas S."/>
            <person name="Chen C."/>
            <person name="Bauer D."/>
            <person name="Andreopoulos W."/>
            <person name="Pangilinan J."/>
            <person name="LaButti K."/>
            <person name="Riley R."/>
            <person name="Lipzen A."/>
            <person name="Clum A."/>
            <person name="Drula E."/>
            <person name="Henrissat B."/>
            <person name="Kohler A."/>
            <person name="Grigoriev I.V."/>
            <person name="Martin F.M."/>
            <person name="Hacquard S."/>
        </authorList>
    </citation>
    <scope>NUCLEOTIDE SEQUENCE</scope>
    <source>
        <strain evidence="1">MPI-CAGE-AT-0021</strain>
    </source>
</reference>
<evidence type="ECO:0000313" key="1">
    <source>
        <dbReference type="EMBL" id="KAH7141421.1"/>
    </source>
</evidence>
<evidence type="ECO:0008006" key="3">
    <source>
        <dbReference type="Google" id="ProtNLM"/>
    </source>
</evidence>
<sequence length="471" mass="52760">MKPSRYDLDPDGDLVLVVEASATPDFLWNNDTLRMGFVEKESTIKKEADVENALLAMVRMSREISELKKPSKMKKNKKNKKKKDILAVEEPAEVLTAPVTCADELPTATEPQQPLLEELPFEDSPADVSLADEHRFGAASVDHAAIQDLRDIDTSTEAPPIGDGVDALPGEPKHAELHQDSGQPALAFGEDPTGKFRIRVSSGHLRLASPVFQKTLEEELTGLTPHGQLLREMQIPSWSIDALIIVLDIIHGHHREVPRSLSLELLTKVSMIASYYQFQEVIQVFAELWLNDLDKNLPQTHSKESILMLIVGSVFTRPDIFRKMCQLALSGSEGVIKARLGISIPMVERSFVQIESQREEALRQLFESIYNLLDSPHDSNLGCNFECSSMMLGSLLMEVDRNGLRNPRVTWPYSGHSISSIKRKISGFRRPIWSIGYGCSLNCTVQAKLQPTLIQVSKHIEELKLWEVLQE</sequence>
<gene>
    <name evidence="1" type="ORF">B0J13DRAFT_59164</name>
</gene>
<dbReference type="EMBL" id="JAGMUU010000012">
    <property type="protein sequence ID" value="KAH7141421.1"/>
    <property type="molecule type" value="Genomic_DNA"/>
</dbReference>
<dbReference type="Proteomes" id="UP000717696">
    <property type="component" value="Unassembled WGS sequence"/>
</dbReference>
<evidence type="ECO:0000313" key="2">
    <source>
        <dbReference type="Proteomes" id="UP000717696"/>
    </source>
</evidence>